<dbReference type="EMBL" id="UINC01204472">
    <property type="protein sequence ID" value="SVE25212.1"/>
    <property type="molecule type" value="Genomic_DNA"/>
</dbReference>
<proteinExistence type="predicted"/>
<gene>
    <name evidence="1" type="ORF">METZ01_LOCUS478066</name>
</gene>
<sequence>MRLFFSLLSLIISLSGNELPNTKPLLMEGDLSAQMVAGISRFLDREIIASSKRRPQLWSRDYKSDEA</sequence>
<name>A0A383BZ64_9ZZZZ</name>
<dbReference type="AlphaFoldDB" id="A0A383BZ64"/>
<protein>
    <submittedName>
        <fullName evidence="1">Uncharacterized protein</fullName>
    </submittedName>
</protein>
<reference evidence="1" key="1">
    <citation type="submission" date="2018-05" db="EMBL/GenBank/DDBJ databases">
        <authorList>
            <person name="Lanie J.A."/>
            <person name="Ng W.-L."/>
            <person name="Kazmierczak K.M."/>
            <person name="Andrzejewski T.M."/>
            <person name="Davidsen T.M."/>
            <person name="Wayne K.J."/>
            <person name="Tettelin H."/>
            <person name="Glass J.I."/>
            <person name="Rusch D."/>
            <person name="Podicherti R."/>
            <person name="Tsui H.-C.T."/>
            <person name="Winkler M.E."/>
        </authorList>
    </citation>
    <scope>NUCLEOTIDE SEQUENCE</scope>
</reference>
<feature type="non-terminal residue" evidence="1">
    <location>
        <position position="67"/>
    </location>
</feature>
<accession>A0A383BZ64</accession>
<organism evidence="1">
    <name type="scientific">marine metagenome</name>
    <dbReference type="NCBI Taxonomy" id="408172"/>
    <lineage>
        <taxon>unclassified sequences</taxon>
        <taxon>metagenomes</taxon>
        <taxon>ecological metagenomes</taxon>
    </lineage>
</organism>
<evidence type="ECO:0000313" key="1">
    <source>
        <dbReference type="EMBL" id="SVE25212.1"/>
    </source>
</evidence>